<gene>
    <name evidence="2" type="ORF">DK847_08660</name>
</gene>
<reference evidence="3" key="1">
    <citation type="submission" date="2018-06" db="EMBL/GenBank/DDBJ databases">
        <title>Aestuariibacter litoralis strain KCTC 52945T.</title>
        <authorList>
            <person name="Li X."/>
            <person name="Salam N."/>
            <person name="Li J.-L."/>
            <person name="Chen Y.-M."/>
            <person name="Yang Z.-W."/>
            <person name="Zhang L.-Y."/>
            <person name="Han M.-X."/>
            <person name="Xiao M."/>
            <person name="Li W.-J."/>
        </authorList>
    </citation>
    <scope>NUCLEOTIDE SEQUENCE [LARGE SCALE GENOMIC DNA]</scope>
    <source>
        <strain evidence="3">KCTC 52945</strain>
    </source>
</reference>
<name>A0A2W2AUI6_9HYPH</name>
<keyword evidence="3" id="KW-1185">Reference proteome</keyword>
<dbReference type="EMBL" id="QKVK01000003">
    <property type="protein sequence ID" value="PZF77382.1"/>
    <property type="molecule type" value="Genomic_DNA"/>
</dbReference>
<organism evidence="2 3">
    <name type="scientific">Aestuariivirga litoralis</name>
    <dbReference type="NCBI Taxonomy" id="2650924"/>
    <lineage>
        <taxon>Bacteria</taxon>
        <taxon>Pseudomonadati</taxon>
        <taxon>Pseudomonadota</taxon>
        <taxon>Alphaproteobacteria</taxon>
        <taxon>Hyphomicrobiales</taxon>
        <taxon>Aestuariivirgaceae</taxon>
        <taxon>Aestuariivirga</taxon>
    </lineage>
</organism>
<protein>
    <submittedName>
        <fullName evidence="2">Uncharacterized protein</fullName>
    </submittedName>
</protein>
<keyword evidence="1" id="KW-0472">Membrane</keyword>
<accession>A0A2W2AUI6</accession>
<feature type="transmembrane region" description="Helical" evidence="1">
    <location>
        <begin position="131"/>
        <end position="151"/>
    </location>
</feature>
<comment type="caution">
    <text evidence="2">The sequence shown here is derived from an EMBL/GenBank/DDBJ whole genome shotgun (WGS) entry which is preliminary data.</text>
</comment>
<dbReference type="AlphaFoldDB" id="A0A2W2AUI6"/>
<evidence type="ECO:0000313" key="3">
    <source>
        <dbReference type="Proteomes" id="UP000248795"/>
    </source>
</evidence>
<dbReference type="Proteomes" id="UP000248795">
    <property type="component" value="Unassembled WGS sequence"/>
</dbReference>
<evidence type="ECO:0000313" key="2">
    <source>
        <dbReference type="EMBL" id="PZF77382.1"/>
    </source>
</evidence>
<keyword evidence="1" id="KW-1133">Transmembrane helix</keyword>
<dbReference type="RefSeq" id="WP_111197791.1">
    <property type="nucleotide sequence ID" value="NZ_QKVK01000003.1"/>
</dbReference>
<proteinExistence type="predicted"/>
<evidence type="ECO:0000256" key="1">
    <source>
        <dbReference type="SAM" id="Phobius"/>
    </source>
</evidence>
<sequence length="152" mass="16613">MASRHSTEGVSTHSELVRDIGASRFRVVDDDADTKELMRLADNPLALHGFLQRQAVGMFVTPPVTRLVVPGLVLIHSSSQAQAGEPVYGAPEVRLQAFEGLEAFQPTAEDHEHVLMVWPEARRRGADSARLSVGMIVSVLVTSLVLGVLMFW</sequence>
<keyword evidence="1" id="KW-0812">Transmembrane</keyword>